<sequence>MELHKEYREKMGAQLKEWSAQVNLLEAKIDSFTADMKIMRAEEIQALRAKQHAAGDKMKELGKSTGDAWEQVRVTADKMWDDLKTGLSDAQSKFKQ</sequence>
<reference evidence="2" key="1">
    <citation type="submission" date="2005-08" db="EMBL/GenBank/DDBJ databases">
        <title>Complete sequence of Dechloromonas aromatica RCB.</title>
        <authorList>
            <person name="Salinero K.K."/>
            <person name="Copeland A."/>
            <person name="Lucas S."/>
            <person name="Lapidus A."/>
            <person name="Barry K."/>
            <person name="Detter J.C."/>
            <person name="Glavina T."/>
            <person name="Hammon N."/>
            <person name="Israni S."/>
            <person name="Pitluck S."/>
            <person name="Di Bartolo G."/>
            <person name="Trong S."/>
            <person name="Schmutz J."/>
            <person name="Larimer F."/>
            <person name="Land M."/>
            <person name="Ivanova N."/>
            <person name="Richardson P."/>
        </authorList>
    </citation>
    <scope>NUCLEOTIDE SEQUENCE</scope>
    <source>
        <strain evidence="2">RCB</strain>
    </source>
</reference>
<name>Q47ED3_DECAR</name>
<organism evidence="2">
    <name type="scientific">Dechloromonas aromatica (strain RCB)</name>
    <dbReference type="NCBI Taxonomy" id="159087"/>
    <lineage>
        <taxon>Bacteria</taxon>
        <taxon>Pseudomonadati</taxon>
        <taxon>Pseudomonadota</taxon>
        <taxon>Betaproteobacteria</taxon>
        <taxon>Rhodocyclales</taxon>
        <taxon>Azonexaceae</taxon>
        <taxon>Dechloromonas</taxon>
    </lineage>
</organism>
<gene>
    <name evidence="2" type="ordered locus">Daro_2053</name>
</gene>
<dbReference type="KEGG" id="dar:Daro_2053"/>
<dbReference type="OrthoDB" id="5339985at2"/>
<proteinExistence type="predicted"/>
<evidence type="ECO:0000256" key="1">
    <source>
        <dbReference type="SAM" id="Coils"/>
    </source>
</evidence>
<dbReference type="STRING" id="159087.Daro_2053"/>
<protein>
    <submittedName>
        <fullName evidence="2">Uncharacterized protein</fullName>
    </submittedName>
</protein>
<dbReference type="AlphaFoldDB" id="Q47ED3"/>
<dbReference type="EMBL" id="CP000089">
    <property type="protein sequence ID" value="AAZ46798.1"/>
    <property type="molecule type" value="Genomic_DNA"/>
</dbReference>
<evidence type="ECO:0000313" key="2">
    <source>
        <dbReference type="EMBL" id="AAZ46798.1"/>
    </source>
</evidence>
<dbReference type="HOGENOM" id="CLU_142668_1_1_4"/>
<accession>Q47ED3</accession>
<feature type="coiled-coil region" evidence="1">
    <location>
        <begin position="8"/>
        <end position="42"/>
    </location>
</feature>
<keyword evidence="1" id="KW-0175">Coiled coil</keyword>